<protein>
    <submittedName>
        <fullName evidence="9">Nucleolar complex-associated protein-domain-containing protein</fullName>
    </submittedName>
</protein>
<evidence type="ECO:0000256" key="5">
    <source>
        <dbReference type="SAM" id="Coils"/>
    </source>
</evidence>
<dbReference type="Proteomes" id="UP001153365">
    <property type="component" value="Unassembled WGS sequence"/>
</dbReference>
<sequence length="895" mass="100471">MAIGKRKLGSVSDKVFQDRKQVGWDHQISNSSSTKKTLSSKEKEKHRRREFIQIPTTRSVSEDEEDQLMTGSESLRSKLSGSQDDMLDSELELGDGAKTFLEGIDLKGITRSRVDQVIENRKNRPKKVEASKSCKSLPKISHRTDACSEDLENLDELDEDDFALGSGSDDLDLLSNMSDSASQSDLSEFSSIQEDDGSELSDDDGFTDSSLENAYYASKRNKQSAATLDCDHLESNFAESKLPVRMADGTIQRFPIKKPEPTSRVVKFVEPEKDLEEERVQSSAPTTHKSVPSNSRDSSLGSRFGRRALFEILSPSSSIETRVTAARVEIAELSQEALADPEISLGLIKRLLAMCSATLKSPSENEIRIDNSVRVMAILSLLAVFLDIIPGYRIRPISEVEKQNKVSQMVAVQREWEEGLVRVYRQYLEICEKEIFTSSPLAAASLKSLCQLLQSKTHFNFSINIMEVLVRKLARKEWDQLSKECYDSLVAVFRKDVRGDDSLRLVKFIGRTIKSKNYNVHPELLATLLSLRLKSEISGTRASIDQVHSGKAQGQKQRGKLPWKDRTKRGKKNSEVVISKKAKKAMKETSAIEKEIQEAEESVKEEEKQRNHTETLKLIFGLYFRIIKLPYCSRLLPTALEGISNFALLVNIDFFRDLLNVLRQQIKGTANGQPVEAEVEQMTSDNQVLNRGHYRDKLLCIITAFELLSGQGEALNLDLTDFVNELYGILIPICTLIEVDNEHMIDHNLPSPTSNPIRSSSNITSSTIDLILKALNLIFLANRLTIPPIRAQAFAKRLLSISINLPATSVLKVLRFLEKLFVRQPAIGSVLSLSNGDLSSFERVSNGIHRDELDDVDLSNSNCTIGWELFLLEKHWDYRVKESVNKLVLAVGDSN</sequence>
<feature type="compositionally biased region" description="Polar residues" evidence="6">
    <location>
        <begin position="183"/>
        <end position="192"/>
    </location>
</feature>
<feature type="compositionally biased region" description="Basic residues" evidence="6">
    <location>
        <begin position="557"/>
        <end position="571"/>
    </location>
</feature>
<dbReference type="InterPro" id="IPR011501">
    <property type="entry name" value="Noc3_N"/>
</dbReference>
<accession>A0AAV0B5C3</accession>
<feature type="region of interest" description="Disordered" evidence="6">
    <location>
        <begin position="117"/>
        <end position="209"/>
    </location>
</feature>
<dbReference type="Pfam" id="PF03914">
    <property type="entry name" value="CBF"/>
    <property type="match status" value="1"/>
</dbReference>
<proteinExistence type="inferred from homology"/>
<comment type="similarity">
    <text evidence="2">Belongs to the CBF/MAK21 family.</text>
</comment>
<evidence type="ECO:0000256" key="6">
    <source>
        <dbReference type="SAM" id="MobiDB-lite"/>
    </source>
</evidence>
<dbReference type="PANTHER" id="PTHR14428">
    <property type="entry name" value="NUCLEOLAR COMPLEX PROTEIN 3"/>
    <property type="match status" value="1"/>
</dbReference>
<dbReference type="GO" id="GO:0006270">
    <property type="term" value="P:DNA replication initiation"/>
    <property type="evidence" value="ECO:0007669"/>
    <property type="project" value="TreeGrafter"/>
</dbReference>
<feature type="region of interest" description="Disordered" evidence="6">
    <location>
        <begin position="544"/>
        <end position="574"/>
    </location>
</feature>
<feature type="compositionally biased region" description="Low complexity" evidence="6">
    <location>
        <begin position="163"/>
        <end position="182"/>
    </location>
</feature>
<keyword evidence="4" id="KW-0539">Nucleus</keyword>
<feature type="compositionally biased region" description="Polar residues" evidence="6">
    <location>
        <begin position="69"/>
        <end position="83"/>
    </location>
</feature>
<feature type="domain" description="CCAAT-binding factor" evidence="7">
    <location>
        <begin position="698"/>
        <end position="881"/>
    </location>
</feature>
<evidence type="ECO:0000259" key="7">
    <source>
        <dbReference type="Pfam" id="PF03914"/>
    </source>
</evidence>
<dbReference type="PANTHER" id="PTHR14428:SF5">
    <property type="entry name" value="NUCLEOLAR COMPLEX PROTEIN 3 HOMOLOG"/>
    <property type="match status" value="1"/>
</dbReference>
<dbReference type="AlphaFoldDB" id="A0AAV0B5C3"/>
<name>A0AAV0B5C3_PHAPC</name>
<feature type="region of interest" description="Disordered" evidence="6">
    <location>
        <begin position="22"/>
        <end position="83"/>
    </location>
</feature>
<evidence type="ECO:0000259" key="8">
    <source>
        <dbReference type="Pfam" id="PF07540"/>
    </source>
</evidence>
<evidence type="ECO:0000256" key="2">
    <source>
        <dbReference type="ARBA" id="ARBA00007797"/>
    </source>
</evidence>
<dbReference type="GO" id="GO:0003682">
    <property type="term" value="F:chromatin binding"/>
    <property type="evidence" value="ECO:0007669"/>
    <property type="project" value="TreeGrafter"/>
</dbReference>
<dbReference type="Pfam" id="PF07540">
    <property type="entry name" value="NOC3p"/>
    <property type="match status" value="1"/>
</dbReference>
<feature type="coiled-coil region" evidence="5">
    <location>
        <begin position="582"/>
        <end position="616"/>
    </location>
</feature>
<evidence type="ECO:0000256" key="3">
    <source>
        <dbReference type="ARBA" id="ARBA00023054"/>
    </source>
</evidence>
<evidence type="ECO:0000256" key="1">
    <source>
        <dbReference type="ARBA" id="ARBA00004604"/>
    </source>
</evidence>
<dbReference type="InterPro" id="IPR005612">
    <property type="entry name" value="CCAAT-binding_factor"/>
</dbReference>
<feature type="domain" description="Nucleolar complex-associated protein 3 N-terminal" evidence="8">
    <location>
        <begin position="326"/>
        <end position="427"/>
    </location>
</feature>
<dbReference type="GO" id="GO:0005730">
    <property type="term" value="C:nucleolus"/>
    <property type="evidence" value="ECO:0007669"/>
    <property type="project" value="UniProtKB-SubCell"/>
</dbReference>
<feature type="compositionally biased region" description="Basic and acidic residues" evidence="6">
    <location>
        <begin position="271"/>
        <end position="280"/>
    </location>
</feature>
<keyword evidence="10" id="KW-1185">Reference proteome</keyword>
<feature type="compositionally biased region" description="Acidic residues" evidence="6">
    <location>
        <begin position="147"/>
        <end position="162"/>
    </location>
</feature>
<keyword evidence="3 5" id="KW-0175">Coiled coil</keyword>
<feature type="compositionally biased region" description="Polar residues" evidence="6">
    <location>
        <begin position="281"/>
        <end position="300"/>
    </location>
</feature>
<feature type="compositionally biased region" description="Acidic residues" evidence="6">
    <location>
        <begin position="193"/>
        <end position="206"/>
    </location>
</feature>
<dbReference type="EMBL" id="CALTRL010003226">
    <property type="protein sequence ID" value="CAH7678696.1"/>
    <property type="molecule type" value="Genomic_DNA"/>
</dbReference>
<dbReference type="InterPro" id="IPR016903">
    <property type="entry name" value="Nucleolar_cplx-assoc_3"/>
</dbReference>
<organism evidence="9 10">
    <name type="scientific">Phakopsora pachyrhizi</name>
    <name type="common">Asian soybean rust disease fungus</name>
    <dbReference type="NCBI Taxonomy" id="170000"/>
    <lineage>
        <taxon>Eukaryota</taxon>
        <taxon>Fungi</taxon>
        <taxon>Dikarya</taxon>
        <taxon>Basidiomycota</taxon>
        <taxon>Pucciniomycotina</taxon>
        <taxon>Pucciniomycetes</taxon>
        <taxon>Pucciniales</taxon>
        <taxon>Phakopsoraceae</taxon>
        <taxon>Phakopsora</taxon>
    </lineage>
</organism>
<evidence type="ECO:0000256" key="4">
    <source>
        <dbReference type="ARBA" id="ARBA00023242"/>
    </source>
</evidence>
<reference evidence="9" key="1">
    <citation type="submission" date="2022-06" db="EMBL/GenBank/DDBJ databases">
        <authorList>
            <consortium name="SYNGENTA / RWTH Aachen University"/>
        </authorList>
    </citation>
    <scope>NUCLEOTIDE SEQUENCE</scope>
</reference>
<evidence type="ECO:0000313" key="9">
    <source>
        <dbReference type="EMBL" id="CAH7678696.1"/>
    </source>
</evidence>
<comment type="caution">
    <text evidence="9">The sequence shown here is derived from an EMBL/GenBank/DDBJ whole genome shotgun (WGS) entry which is preliminary data.</text>
</comment>
<feature type="region of interest" description="Disordered" evidence="6">
    <location>
        <begin position="271"/>
        <end position="300"/>
    </location>
</feature>
<feature type="compositionally biased region" description="Basic and acidic residues" evidence="6">
    <location>
        <begin position="117"/>
        <end position="132"/>
    </location>
</feature>
<gene>
    <name evidence="9" type="ORF">PPACK8108_LOCUS13154</name>
</gene>
<comment type="subcellular location">
    <subcellularLocation>
        <location evidence="1">Nucleus</location>
        <location evidence="1">Nucleolus</location>
    </subcellularLocation>
</comment>
<evidence type="ECO:0000313" key="10">
    <source>
        <dbReference type="Proteomes" id="UP001153365"/>
    </source>
</evidence>